<dbReference type="EMBL" id="KB454496">
    <property type="protein sequence ID" value="EME30828.1"/>
    <property type="molecule type" value="Genomic_DNA"/>
</dbReference>
<evidence type="ECO:0000313" key="7">
    <source>
        <dbReference type="EMBL" id="EME30828.1"/>
    </source>
</evidence>
<keyword evidence="3" id="KW-0227">DNA damage</keyword>
<keyword evidence="6" id="KW-0539">Nucleus</keyword>
<evidence type="ECO:0000256" key="5">
    <source>
        <dbReference type="ARBA" id="ARBA00023204"/>
    </source>
</evidence>
<dbReference type="GO" id="GO:0003677">
    <property type="term" value="F:DNA binding"/>
    <property type="evidence" value="ECO:0007669"/>
    <property type="project" value="UniProtKB-KW"/>
</dbReference>
<dbReference type="GO" id="GO:0000712">
    <property type="term" value="P:resolution of meiotic recombination intermediates"/>
    <property type="evidence" value="ECO:0007669"/>
    <property type="project" value="TreeGrafter"/>
</dbReference>
<keyword evidence="4" id="KW-0238">DNA-binding</keyword>
<dbReference type="GeneID" id="17089524"/>
<evidence type="ECO:0000313" key="8">
    <source>
        <dbReference type="Proteomes" id="UP000030680"/>
    </source>
</evidence>
<dbReference type="Pfam" id="PF09415">
    <property type="entry name" value="CENP-X"/>
    <property type="match status" value="1"/>
</dbReference>
<comment type="subcellular location">
    <subcellularLocation>
        <location evidence="1">Nucleus</location>
    </subcellularLocation>
</comment>
<comment type="similarity">
    <text evidence="2">Belongs to the CENP-X/MHF2 family.</text>
</comment>
<name>M2Y4F9_GALSU</name>
<keyword evidence="5" id="KW-0234">DNA repair</keyword>
<sequence>METDNDKTSESFGFRQEIISSLLQRRFQYQTKLRDDGLKAVTEYLRIITKEAIERAVEEAHKDSCDAVQLRHIEKVVPEWLLDH</sequence>
<evidence type="ECO:0000256" key="2">
    <source>
        <dbReference type="ARBA" id="ARBA00009359"/>
    </source>
</evidence>
<dbReference type="CDD" id="cd22921">
    <property type="entry name" value="HFD_CENP-X"/>
    <property type="match status" value="1"/>
</dbReference>
<evidence type="ECO:0000256" key="1">
    <source>
        <dbReference type="ARBA" id="ARBA00004123"/>
    </source>
</evidence>
<dbReference type="PANTHER" id="PTHR28680:SF1">
    <property type="entry name" value="CENTROMERE PROTEIN X"/>
    <property type="match status" value="1"/>
</dbReference>
<dbReference type="GO" id="GO:0006281">
    <property type="term" value="P:DNA repair"/>
    <property type="evidence" value="ECO:0007669"/>
    <property type="project" value="UniProtKB-KW"/>
</dbReference>
<dbReference type="Gramene" id="EME30828">
    <property type="protein sequence ID" value="EME30828"/>
    <property type="gene ID" value="Gasu_18440"/>
</dbReference>
<dbReference type="GO" id="GO:0031297">
    <property type="term" value="P:replication fork processing"/>
    <property type="evidence" value="ECO:0007669"/>
    <property type="project" value="TreeGrafter"/>
</dbReference>
<evidence type="ECO:0000256" key="3">
    <source>
        <dbReference type="ARBA" id="ARBA00022763"/>
    </source>
</evidence>
<dbReference type="AlphaFoldDB" id="M2Y4F9"/>
<evidence type="ECO:0008006" key="9">
    <source>
        <dbReference type="Google" id="ProtNLM"/>
    </source>
</evidence>
<dbReference type="Proteomes" id="UP000030680">
    <property type="component" value="Unassembled WGS sequence"/>
</dbReference>
<keyword evidence="8" id="KW-1185">Reference proteome</keyword>
<dbReference type="KEGG" id="gsl:Gasu_18440"/>
<protein>
    <recommendedName>
        <fullName evidence="9">Centromere protein X</fullName>
    </recommendedName>
</protein>
<dbReference type="Gene3D" id="6.10.130.30">
    <property type="match status" value="1"/>
</dbReference>
<dbReference type="OrthoDB" id="2500381at2759"/>
<dbReference type="GO" id="GO:0051382">
    <property type="term" value="P:kinetochore assembly"/>
    <property type="evidence" value="ECO:0007669"/>
    <property type="project" value="InterPro"/>
</dbReference>
<evidence type="ECO:0000256" key="4">
    <source>
        <dbReference type="ARBA" id="ARBA00023125"/>
    </source>
</evidence>
<gene>
    <name evidence="7" type="ORF">Gasu_18440</name>
</gene>
<evidence type="ECO:0000256" key="6">
    <source>
        <dbReference type="ARBA" id="ARBA00023242"/>
    </source>
</evidence>
<proteinExistence type="inferred from homology"/>
<dbReference type="InterPro" id="IPR018552">
    <property type="entry name" value="CENP-X"/>
</dbReference>
<reference evidence="8" key="1">
    <citation type="journal article" date="2013" name="Science">
        <title>Gene transfer from bacteria and archaea facilitated evolution of an extremophilic eukaryote.</title>
        <authorList>
            <person name="Schonknecht G."/>
            <person name="Chen W.H."/>
            <person name="Ternes C.M."/>
            <person name="Barbier G.G."/>
            <person name="Shrestha R.P."/>
            <person name="Stanke M."/>
            <person name="Brautigam A."/>
            <person name="Baker B.J."/>
            <person name="Banfield J.F."/>
            <person name="Garavito R.M."/>
            <person name="Carr K."/>
            <person name="Wilkerson C."/>
            <person name="Rensing S.A."/>
            <person name="Gagneul D."/>
            <person name="Dickenson N.E."/>
            <person name="Oesterhelt C."/>
            <person name="Lercher M.J."/>
            <person name="Weber A.P."/>
        </authorList>
    </citation>
    <scope>NUCLEOTIDE SEQUENCE [LARGE SCALE GENOMIC DNA]</scope>
    <source>
        <strain evidence="8">074W</strain>
    </source>
</reference>
<dbReference type="PANTHER" id="PTHR28680">
    <property type="entry name" value="CENTROMERE PROTEIN X"/>
    <property type="match status" value="1"/>
</dbReference>
<dbReference type="RefSeq" id="XP_005707348.1">
    <property type="nucleotide sequence ID" value="XM_005707291.1"/>
</dbReference>
<accession>M2Y4F9</accession>
<organism evidence="7 8">
    <name type="scientific">Galdieria sulphuraria</name>
    <name type="common">Red alga</name>
    <dbReference type="NCBI Taxonomy" id="130081"/>
    <lineage>
        <taxon>Eukaryota</taxon>
        <taxon>Rhodophyta</taxon>
        <taxon>Bangiophyceae</taxon>
        <taxon>Galdieriales</taxon>
        <taxon>Galdieriaceae</taxon>
        <taxon>Galdieria</taxon>
    </lineage>
</organism>
<dbReference type="GO" id="GO:0071821">
    <property type="term" value="C:FANCM-MHF complex"/>
    <property type="evidence" value="ECO:0007669"/>
    <property type="project" value="TreeGrafter"/>
</dbReference>